<sequence>MSRELFSRRHPASVCVCPRTNIINIWNKQQQLHHASRVHASTVNLRLPKNVCVATTFIKGSISTLMRCTSTIRQLAYGNSPDAFDEYLQMGERTSRDCLDNFNKCVMDLFMPEFLRKPTWSDVQKIYEKHEREHDFPGMLGSIDCMHYNSPLFDDILANEAPRAPYMINGHMYEWGYYLADGIYPRWSTFVKSFSVTTGEKHGYFKGRWGILQQPTRLLVYFKVVGVYYNNRHRWRKWNNASMPANATFTGNDNPKAIEVLPLSITQAFNNDITPPLDSIPDKINARLHIINALTITMEYTIPPVIVKSNEGICKFSKQLKAIQRTQKHVTLAEMITNVFHICVWSMDLKIPTNEGAFL</sequence>
<dbReference type="PANTHER" id="PTHR47150">
    <property type="entry name" value="OS12G0169200 PROTEIN"/>
    <property type="match status" value="1"/>
</dbReference>
<keyword evidence="2" id="KW-1185">Reference proteome</keyword>
<reference evidence="1 2" key="1">
    <citation type="journal article" date="2018" name="Mol. Plant">
        <title>The genome of Artemisia annua provides insight into the evolution of Asteraceae family and artemisinin biosynthesis.</title>
        <authorList>
            <person name="Shen Q."/>
            <person name="Zhang L."/>
            <person name="Liao Z."/>
            <person name="Wang S."/>
            <person name="Yan T."/>
            <person name="Shi P."/>
            <person name="Liu M."/>
            <person name="Fu X."/>
            <person name="Pan Q."/>
            <person name="Wang Y."/>
            <person name="Lv Z."/>
            <person name="Lu X."/>
            <person name="Zhang F."/>
            <person name="Jiang W."/>
            <person name="Ma Y."/>
            <person name="Chen M."/>
            <person name="Hao X."/>
            <person name="Li L."/>
            <person name="Tang Y."/>
            <person name="Lv G."/>
            <person name="Zhou Y."/>
            <person name="Sun X."/>
            <person name="Brodelius P.E."/>
            <person name="Rose J.K.C."/>
            <person name="Tang K."/>
        </authorList>
    </citation>
    <scope>NUCLEOTIDE SEQUENCE [LARGE SCALE GENOMIC DNA]</scope>
    <source>
        <strain evidence="2">cv. Huhao1</strain>
        <tissue evidence="1">Leaf</tissue>
    </source>
</reference>
<dbReference type="PANTHER" id="PTHR47150:SF5">
    <property type="entry name" value="OS07G0546750 PROTEIN"/>
    <property type="match status" value="1"/>
</dbReference>
<gene>
    <name evidence="1" type="ORF">CTI12_AA091630</name>
</gene>
<comment type="caution">
    <text evidence="1">The sequence shown here is derived from an EMBL/GenBank/DDBJ whole genome shotgun (WGS) entry which is preliminary data.</text>
</comment>
<proteinExistence type="predicted"/>
<protein>
    <submittedName>
        <fullName evidence="1">Uncharacterized protein</fullName>
    </submittedName>
</protein>
<accession>A0A2U1PZU3</accession>
<dbReference type="AlphaFoldDB" id="A0A2U1PZU3"/>
<dbReference type="OrthoDB" id="124998at2759"/>
<dbReference type="STRING" id="35608.A0A2U1PZU3"/>
<organism evidence="1 2">
    <name type="scientific">Artemisia annua</name>
    <name type="common">Sweet wormwood</name>
    <dbReference type="NCBI Taxonomy" id="35608"/>
    <lineage>
        <taxon>Eukaryota</taxon>
        <taxon>Viridiplantae</taxon>
        <taxon>Streptophyta</taxon>
        <taxon>Embryophyta</taxon>
        <taxon>Tracheophyta</taxon>
        <taxon>Spermatophyta</taxon>
        <taxon>Magnoliopsida</taxon>
        <taxon>eudicotyledons</taxon>
        <taxon>Gunneridae</taxon>
        <taxon>Pentapetalae</taxon>
        <taxon>asterids</taxon>
        <taxon>campanulids</taxon>
        <taxon>Asterales</taxon>
        <taxon>Asteraceae</taxon>
        <taxon>Asteroideae</taxon>
        <taxon>Anthemideae</taxon>
        <taxon>Artemisiinae</taxon>
        <taxon>Artemisia</taxon>
    </lineage>
</organism>
<dbReference type="Pfam" id="PF04827">
    <property type="entry name" value="Plant_tran"/>
    <property type="match status" value="1"/>
</dbReference>
<dbReference type="EMBL" id="PKPP01000558">
    <property type="protein sequence ID" value="PWA91291.1"/>
    <property type="molecule type" value="Genomic_DNA"/>
</dbReference>
<evidence type="ECO:0000313" key="1">
    <source>
        <dbReference type="EMBL" id="PWA91291.1"/>
    </source>
</evidence>
<dbReference type="InterPro" id="IPR006912">
    <property type="entry name" value="Harbinger_derived_prot"/>
</dbReference>
<dbReference type="Proteomes" id="UP000245207">
    <property type="component" value="Unassembled WGS sequence"/>
</dbReference>
<name>A0A2U1PZU3_ARTAN</name>
<evidence type="ECO:0000313" key="2">
    <source>
        <dbReference type="Proteomes" id="UP000245207"/>
    </source>
</evidence>